<dbReference type="EMBL" id="BAAANF010000015">
    <property type="protein sequence ID" value="GAA1691290.1"/>
    <property type="molecule type" value="Genomic_DNA"/>
</dbReference>
<accession>A0ABP4TNV5</accession>
<sequence length="201" mass="20854">MPRRPPLGPATAALCALLALTACQGSPEAGRPNTTPPPTSSTPTPTGPSTPAWTAEEQAAIDAAKTRYVAARAAVDRAQEDPSTASHAKLEASGNGGAFLQDVVKDLVFLRDRGLYRSGTTKVSSTVAVAADVSAARPVVVLRSCIDGSDRVLRYRATKKPVPVASGDGARHTVEARLTLAPSSAGSQMWILIEVKTLKPC</sequence>
<evidence type="ECO:0008006" key="5">
    <source>
        <dbReference type="Google" id="ProtNLM"/>
    </source>
</evidence>
<comment type="caution">
    <text evidence="3">The sequence shown here is derived from an EMBL/GenBank/DDBJ whole genome shotgun (WGS) entry which is preliminary data.</text>
</comment>
<name>A0ABP4TNV5_9ACTN</name>
<keyword evidence="2" id="KW-0732">Signal</keyword>
<dbReference type="Proteomes" id="UP001500280">
    <property type="component" value="Unassembled WGS sequence"/>
</dbReference>
<feature type="region of interest" description="Disordered" evidence="1">
    <location>
        <begin position="25"/>
        <end position="53"/>
    </location>
</feature>
<evidence type="ECO:0000313" key="3">
    <source>
        <dbReference type="EMBL" id="GAA1691290.1"/>
    </source>
</evidence>
<protein>
    <recommendedName>
        <fullName evidence="5">Lipoprotein</fullName>
    </recommendedName>
</protein>
<keyword evidence="4" id="KW-1185">Reference proteome</keyword>
<reference evidence="4" key="1">
    <citation type="journal article" date="2019" name="Int. J. Syst. Evol. Microbiol.">
        <title>The Global Catalogue of Microorganisms (GCM) 10K type strain sequencing project: providing services to taxonomists for standard genome sequencing and annotation.</title>
        <authorList>
            <consortium name="The Broad Institute Genomics Platform"/>
            <consortium name="The Broad Institute Genome Sequencing Center for Infectious Disease"/>
            <person name="Wu L."/>
            <person name="Ma J."/>
        </authorList>
    </citation>
    <scope>NUCLEOTIDE SEQUENCE [LARGE SCALE GENOMIC DNA]</scope>
    <source>
        <strain evidence="4">JCM 14307</strain>
    </source>
</reference>
<feature type="compositionally biased region" description="Pro residues" evidence="1">
    <location>
        <begin position="34"/>
        <end position="48"/>
    </location>
</feature>
<dbReference type="PROSITE" id="PS51257">
    <property type="entry name" value="PROKAR_LIPOPROTEIN"/>
    <property type="match status" value="1"/>
</dbReference>
<feature type="chain" id="PRO_5045516465" description="Lipoprotein" evidence="2">
    <location>
        <begin position="25"/>
        <end position="201"/>
    </location>
</feature>
<proteinExistence type="predicted"/>
<evidence type="ECO:0000256" key="1">
    <source>
        <dbReference type="SAM" id="MobiDB-lite"/>
    </source>
</evidence>
<evidence type="ECO:0000256" key="2">
    <source>
        <dbReference type="SAM" id="SignalP"/>
    </source>
</evidence>
<gene>
    <name evidence="3" type="ORF">GCM10009745_40740</name>
</gene>
<evidence type="ECO:0000313" key="4">
    <source>
        <dbReference type="Proteomes" id="UP001500280"/>
    </source>
</evidence>
<feature type="signal peptide" evidence="2">
    <location>
        <begin position="1"/>
        <end position="24"/>
    </location>
</feature>
<organism evidence="3 4">
    <name type="scientific">Kribbella yunnanensis</name>
    <dbReference type="NCBI Taxonomy" id="190194"/>
    <lineage>
        <taxon>Bacteria</taxon>
        <taxon>Bacillati</taxon>
        <taxon>Actinomycetota</taxon>
        <taxon>Actinomycetes</taxon>
        <taxon>Propionibacteriales</taxon>
        <taxon>Kribbellaceae</taxon>
        <taxon>Kribbella</taxon>
    </lineage>
</organism>